<dbReference type="GO" id="GO:0016504">
    <property type="term" value="F:peptidase activator activity"/>
    <property type="evidence" value="ECO:0007669"/>
    <property type="project" value="InterPro"/>
</dbReference>
<evidence type="ECO:0000256" key="1">
    <source>
        <dbReference type="ARBA" id="ARBA00004324"/>
    </source>
</evidence>
<dbReference type="OrthoDB" id="17907at2759"/>
<dbReference type="Gene3D" id="3.30.450.60">
    <property type="match status" value="1"/>
</dbReference>
<dbReference type="InterPro" id="IPR011989">
    <property type="entry name" value="ARM-like"/>
</dbReference>
<evidence type="ECO:0000259" key="2">
    <source>
        <dbReference type="Pfam" id="PF01217"/>
    </source>
</evidence>
<evidence type="ECO:0000259" key="3">
    <source>
        <dbReference type="Pfam" id="PF16507"/>
    </source>
</evidence>
<dbReference type="GO" id="GO:0005829">
    <property type="term" value="C:cytosol"/>
    <property type="evidence" value="ECO:0007669"/>
    <property type="project" value="TreeGrafter"/>
</dbReference>
<comment type="caution">
    <text evidence="5">The sequence shown here is derived from an EMBL/GenBank/DDBJ whole genome shotgun (WGS) entry which is preliminary data.</text>
</comment>
<comment type="subcellular location">
    <subcellularLocation>
        <location evidence="1">Nucleus speckle</location>
    </subcellularLocation>
</comment>
<evidence type="ECO:0000313" key="5">
    <source>
        <dbReference type="EMBL" id="KAF7437130.1"/>
    </source>
</evidence>
<dbReference type="InterPro" id="IPR055455">
    <property type="entry name" value="HEAT_PSME4"/>
</dbReference>
<sequence length="2131" mass="239778">MDFESLLKAASEALGIDLSFAQVGPSYPTMEDDDFPTSLDDQAGLSDMDKQRATLQTYLNALPYECESVEYMQTRLEEIVGKIFVSAKAQNWLVLTTWDGMLQCWLLMRYPLPKSTRAKLVRLYYELCILPGIESRVIRSWADMLSRLLANKSGVTRKLESTDLELPWKPLWDALQKELWPKKRIQEPTRNVVNILLYVAEQCKGYYPVTEIPEMLSTFVPRITKESIMTMVPVMTSFLPPGRVDLYLPTIFVLWEAFNSFTVDDRLIELAGDLSEEHIAGTAKKDGAEWRDVGIWSESEWTTLIGKGLGSMSLSPINMLTQGSNTSAMADIHGDMQSLRIKKSVNRQSALAKIIVYSMSVDGPERTTASATPAGDSRSLPSHAIGYLAGSKALDSLEKLITCTESFFHPSNSGAWSLSLTTFLHRLTAEFIRRVKEEEQPSCIIPRAQRLTPAIRRNFVRILRTPALIAMFSKDPVAASYAQGSLRTMALLDPDLIMPELLERAYGGLEVVNETHRTTAVLGMLSGICVPLTKERVWLGGQKHLVPLLELCIPGIDLNDPVKTVCATMFIISAVQHVRIGELSYHSGLPVDSEDPADAMEIDADAPPLPDGVDIGEVQKLSRSEERSLTIDSTAGFADWVASLFRRVFALFENLPEEGGRRNTTGGKQEESVLKSIKSMLDVVCLHLSDKLFDLVLNLVYNYATTNAKSNAVRAFGQLVACLARVKPKETIAKFFSHCNMQIEEELKHGASSVRTTSSHTAVPSDTTFHWNLTILRGCLGYGGPELLRYKPRILQLFALLVDKTKGERGYSGVGRLIMRSLHTLVGTYPLNSRFINTDEWEDQNFDTEHYKSWGKLYEANEVRIEWHVPSPEEIAFAIEILDTVLSPAMDKVEVLIDSAPRWDSIERNDFCRYLHACKAMWNGLPTLLEEGQKEVANSGLYDEVESMELSMTPLSLNAGFVLTDPKDPRYRHVSALRGRFATIIKKASSALRQRTEGEDHTDAVIGVVKAIDSYLLDYGLTRGTYESLSTSYSQARDLHRTWPKQKENSRLVFVKRAQVYHSGRVYMHSLYRKRSSVDNGLIEELVELSLSPYTRIRRQAQSVLHNVCGYYVRSTRMILPHLFNALAKGNDPDRMKGALYVLGNKGIAAYSLADYKYRQKHLLTLLECQHEEKPSVQKLVSSLSQELLAHLSEEAFHTEAYTLNTPRLNDVLLELAAEFSASFVNQQLLSEATAKSSIRVAKRAVLYQSTVTSILNVVLSPQTHWRYVQMALRFLVGLVRRDVPTSADLAKVFMELCTNPQPSIRATAQRAVNKMLAMVKIRTYSKSNEELWTDNWSSPLRRTVLIKDPQAFLAGLDQPLRGQGRRDILVDRVPTGFVSWTPSVKGYAITTGNSSPLLWSADCQPCLDATRAVVVEGKFFVNLATLWGQESGRTSGITELRIENVTLIKALAIMLERECLDGLLDVIEPLIFDPDRFKQRAGVEFLAGLLRGSKHWLPSSSDRLWTWFMSRLDRIYAQIKPDTLVLWESLFSYQLQDRDPRRSTPLIKWVLDQPLDFSRESAFEMTKQITLFSAIVDCLGSRFNSLSDKYITLFMDNLDIGYAEIRAYIAEQLHMMNRNLWEPCYPSTQAFLQACQTSKDPLQIRQPTYAVAFNAIVDKMPQWRTERFPPPRVSQSQYDKVGLTLLQWIWTSAHGAQASLIFPYAIRLLPEILRMAELSDSPDLQRYSTAVLYVISAITPPSEYVEVILNYFVDAIKSSASWRIRLHALPAMVVFFYRNLLSISFENVSKIMDCLLACLADENVEVRGMASKALSGIVRCSQRQSIVPLKNRFIRQIRKIKLPDRQSPEFADSLRTLHSAILGVCALIESFPYSVESWMPPLAEVLAPHSTDPPPISTTIRQCASEFKKTNFLTQDTWHKDQLAFDEDQLQSLSSMLVGTSYFNTSGVARLTKFYTPLHQSPQTLVQKIFSLVSSRPPGLCNFLDAPELEAFLGPKKKDDERWRVVYRSYATLHFVFVVDGAESELGILDLIQVFVESLDRTFENVCELDLVFHFDEAHHILAEIIQGGLVLETNIEEIDASVHQATKARKDSFASANPLALGVGGLGVRGVNQTPLGWLTGKLTGVGAR</sequence>
<dbReference type="InterPro" id="IPR035309">
    <property type="entry name" value="PSME4"/>
</dbReference>
<feature type="domain" description="Proteasome activator complex subunit 4-like HEAT repeat-like" evidence="4">
    <location>
        <begin position="1466"/>
        <end position="1570"/>
    </location>
</feature>
<dbReference type="InterPro" id="IPR032430">
    <property type="entry name" value="Blm10_mid"/>
</dbReference>
<dbReference type="InterPro" id="IPR016024">
    <property type="entry name" value="ARM-type_fold"/>
</dbReference>
<dbReference type="PANTHER" id="PTHR32170:SF3">
    <property type="entry name" value="PROTEASOME ACTIVATOR COMPLEX SUBUNIT 4"/>
    <property type="match status" value="1"/>
</dbReference>
<dbReference type="GO" id="GO:0010499">
    <property type="term" value="P:proteasomal ubiquitin-independent protein catabolic process"/>
    <property type="evidence" value="ECO:0007669"/>
    <property type="project" value="TreeGrafter"/>
</dbReference>
<dbReference type="SUPFAM" id="SSF64356">
    <property type="entry name" value="SNARE-like"/>
    <property type="match status" value="1"/>
</dbReference>
<reference evidence="5" key="1">
    <citation type="submission" date="2019-07" db="EMBL/GenBank/DDBJ databases">
        <authorList>
            <person name="Palmer J.M."/>
        </authorList>
    </citation>
    <scope>NUCLEOTIDE SEQUENCE</scope>
    <source>
        <strain evidence="5">PC9</strain>
    </source>
</reference>
<dbReference type="GO" id="GO:0070628">
    <property type="term" value="F:proteasome binding"/>
    <property type="evidence" value="ECO:0007669"/>
    <property type="project" value="InterPro"/>
</dbReference>
<evidence type="ECO:0008006" key="7">
    <source>
        <dbReference type="Google" id="ProtNLM"/>
    </source>
</evidence>
<dbReference type="VEuPathDB" id="FungiDB:PC9H_003964"/>
<organism evidence="5 6">
    <name type="scientific">Pleurotus ostreatus</name>
    <name type="common">Oyster mushroom</name>
    <name type="synonym">White-rot fungus</name>
    <dbReference type="NCBI Taxonomy" id="5322"/>
    <lineage>
        <taxon>Eukaryota</taxon>
        <taxon>Fungi</taxon>
        <taxon>Dikarya</taxon>
        <taxon>Basidiomycota</taxon>
        <taxon>Agaricomycotina</taxon>
        <taxon>Agaricomycetes</taxon>
        <taxon>Agaricomycetidae</taxon>
        <taxon>Agaricales</taxon>
        <taxon>Pleurotineae</taxon>
        <taxon>Pleurotaceae</taxon>
        <taxon>Pleurotus</taxon>
    </lineage>
</organism>
<dbReference type="SUPFAM" id="SSF48371">
    <property type="entry name" value="ARM repeat"/>
    <property type="match status" value="2"/>
</dbReference>
<name>A0A8H7A6S7_PLEOS</name>
<protein>
    <recommendedName>
        <fullName evidence="7">ARM repeat-containing protein</fullName>
    </recommendedName>
</protein>
<dbReference type="PANTHER" id="PTHR32170">
    <property type="entry name" value="PROTEASOME ACTIVATOR COMPLEX SUBUNIT 4"/>
    <property type="match status" value="1"/>
</dbReference>
<dbReference type="EMBL" id="JACETU010000002">
    <property type="protein sequence ID" value="KAF7437130.1"/>
    <property type="molecule type" value="Genomic_DNA"/>
</dbReference>
<dbReference type="RefSeq" id="XP_036635029.1">
    <property type="nucleotide sequence ID" value="XM_036773556.1"/>
</dbReference>
<dbReference type="InterPro" id="IPR011012">
    <property type="entry name" value="Longin-like_dom_sf"/>
</dbReference>
<dbReference type="GeneID" id="59373782"/>
<gene>
    <name evidence="5" type="ORF">PC9H_003964</name>
</gene>
<dbReference type="Pfam" id="PF16507">
    <property type="entry name" value="HEAT_PSME4_mid"/>
    <property type="match status" value="1"/>
</dbReference>
<keyword evidence="6" id="KW-1185">Reference proteome</keyword>
<dbReference type="GO" id="GO:0006281">
    <property type="term" value="P:DNA repair"/>
    <property type="evidence" value="ECO:0007669"/>
    <property type="project" value="UniProtKB-KW"/>
</dbReference>
<dbReference type="Pfam" id="PF01217">
    <property type="entry name" value="Clat_adaptor_s"/>
    <property type="match status" value="1"/>
</dbReference>
<feature type="domain" description="Proteasome activator Blm10 middle HEAT repeats region" evidence="3">
    <location>
        <begin position="397"/>
        <end position="929"/>
    </location>
</feature>
<dbReference type="Proteomes" id="UP000623687">
    <property type="component" value="Unassembled WGS sequence"/>
</dbReference>
<evidence type="ECO:0000313" key="6">
    <source>
        <dbReference type="Proteomes" id="UP000623687"/>
    </source>
</evidence>
<accession>A0A8H7A6S7</accession>
<feature type="domain" description="AP complex mu/sigma subunit" evidence="2">
    <location>
        <begin position="1944"/>
        <end position="2088"/>
    </location>
</feature>
<dbReference type="Gene3D" id="1.25.10.10">
    <property type="entry name" value="Leucine-rich Repeat Variant"/>
    <property type="match status" value="2"/>
</dbReference>
<evidence type="ECO:0000259" key="4">
    <source>
        <dbReference type="Pfam" id="PF23096"/>
    </source>
</evidence>
<proteinExistence type="predicted"/>
<dbReference type="GO" id="GO:0016607">
    <property type="term" value="C:nuclear speck"/>
    <property type="evidence" value="ECO:0007669"/>
    <property type="project" value="UniProtKB-SubCell"/>
</dbReference>
<dbReference type="Pfam" id="PF23096">
    <property type="entry name" value="HEAT_PSME4"/>
    <property type="match status" value="1"/>
</dbReference>
<dbReference type="InterPro" id="IPR022775">
    <property type="entry name" value="AP_mu_sigma_su"/>
</dbReference>